<dbReference type="PANTHER" id="PTHR22870:SF466">
    <property type="entry name" value="ANKYRIN REPEAT-CONTAINING PROTEIN"/>
    <property type="match status" value="1"/>
</dbReference>
<dbReference type="InterPro" id="IPR000408">
    <property type="entry name" value="Reg_chr_condens"/>
</dbReference>
<dbReference type="Gene3D" id="2.130.10.30">
    <property type="entry name" value="Regulator of chromosome condensation 1/beta-lactamase-inhibitor protein II"/>
    <property type="match status" value="2"/>
</dbReference>
<feature type="repeat" description="RCC1" evidence="2">
    <location>
        <begin position="198"/>
        <end position="249"/>
    </location>
</feature>
<dbReference type="SUPFAM" id="SSF50985">
    <property type="entry name" value="RCC1/BLIP-II"/>
    <property type="match status" value="1"/>
</dbReference>
<comment type="caution">
    <text evidence="4">The sequence shown here is derived from an EMBL/GenBank/DDBJ whole genome shotgun (WGS) entry which is preliminary data.</text>
</comment>
<feature type="compositionally biased region" description="Low complexity" evidence="3">
    <location>
        <begin position="107"/>
        <end position="125"/>
    </location>
</feature>
<dbReference type="EMBL" id="LSRQ01003588">
    <property type="protein sequence ID" value="OAY71170.1"/>
    <property type="molecule type" value="Genomic_DNA"/>
</dbReference>
<dbReference type="PRINTS" id="PR00633">
    <property type="entry name" value="RCCNDNSATION"/>
</dbReference>
<evidence type="ECO:0000256" key="3">
    <source>
        <dbReference type="SAM" id="MobiDB-lite"/>
    </source>
</evidence>
<dbReference type="Proteomes" id="UP000092600">
    <property type="component" value="Unassembled WGS sequence"/>
</dbReference>
<evidence type="ECO:0000256" key="1">
    <source>
        <dbReference type="ARBA" id="ARBA00022737"/>
    </source>
</evidence>
<dbReference type="PANTHER" id="PTHR22870">
    <property type="entry name" value="REGULATOR OF CHROMOSOME CONDENSATION"/>
    <property type="match status" value="1"/>
</dbReference>
<proteinExistence type="predicted"/>
<dbReference type="InterPro" id="IPR051210">
    <property type="entry name" value="Ub_ligase/GEF_domain"/>
</dbReference>
<dbReference type="GO" id="GO:0016874">
    <property type="term" value="F:ligase activity"/>
    <property type="evidence" value="ECO:0007669"/>
    <property type="project" value="UniProtKB-KW"/>
</dbReference>
<organism evidence="4 5">
    <name type="scientific">Ananas comosus</name>
    <name type="common">Pineapple</name>
    <name type="synonym">Ananas ananas</name>
    <dbReference type="NCBI Taxonomy" id="4615"/>
    <lineage>
        <taxon>Eukaryota</taxon>
        <taxon>Viridiplantae</taxon>
        <taxon>Streptophyta</taxon>
        <taxon>Embryophyta</taxon>
        <taxon>Tracheophyta</taxon>
        <taxon>Spermatophyta</taxon>
        <taxon>Magnoliopsida</taxon>
        <taxon>Liliopsida</taxon>
        <taxon>Poales</taxon>
        <taxon>Bromeliaceae</taxon>
        <taxon>Bromelioideae</taxon>
        <taxon>Ananas</taxon>
    </lineage>
</organism>
<name>A0A199V2S9_ANACO</name>
<feature type="repeat" description="RCC1" evidence="2">
    <location>
        <begin position="131"/>
        <end position="188"/>
    </location>
</feature>
<reference evidence="4 5" key="1">
    <citation type="journal article" date="2016" name="DNA Res.">
        <title>The draft genome of MD-2 pineapple using hybrid error correction of long reads.</title>
        <authorList>
            <person name="Redwan R.M."/>
            <person name="Saidin A."/>
            <person name="Kumar S.V."/>
        </authorList>
    </citation>
    <scope>NUCLEOTIDE SEQUENCE [LARGE SCALE GENOMIC DNA]</scope>
    <source>
        <strain evidence="5">cv. MD2</strain>
        <tissue evidence="4">Leaf</tissue>
    </source>
</reference>
<evidence type="ECO:0000256" key="2">
    <source>
        <dbReference type="PROSITE-ProRule" id="PRU00235"/>
    </source>
</evidence>
<feature type="repeat" description="RCC1" evidence="2">
    <location>
        <begin position="250"/>
        <end position="308"/>
    </location>
</feature>
<keyword evidence="1" id="KW-0677">Repeat</keyword>
<dbReference type="AlphaFoldDB" id="A0A199V2S9"/>
<keyword evidence="4" id="KW-0436">Ligase</keyword>
<accession>A0A199V2S9</accession>
<sequence length="313" mass="32562">MPRPSLLRLRRLSSAVSGGGAAAPVLFRHPASGGGGDARPTTVQILSWGRGSSGQLGGGKEEIRFYPSHVASLLFPPASSPLPSPPPPAASSPFLLLRRRRLPPPLRRMWGSRAGSSTRRSSSTAGDFLTGELYTWGRDEGDGRLGLGSGGGPGEAGSLSIPSKVNALPVPIAAVACGGFFTMALTSDGQVWSWGDKGEVLSWGHGGHGQLGHPSIQNQKNPIVIEALANERIVYIACGGSSSAAVSEKGNLYMWGNARDCQLGVPGLRDIQPLPIKVNFLSEDDDLGPHHVFAVAVGASHAMCLVTRTNPAS</sequence>
<dbReference type="STRING" id="4615.A0A199V2S9"/>
<dbReference type="PROSITE" id="PS50012">
    <property type="entry name" value="RCC1_3"/>
    <property type="match status" value="3"/>
</dbReference>
<evidence type="ECO:0000313" key="4">
    <source>
        <dbReference type="EMBL" id="OAY71170.1"/>
    </source>
</evidence>
<gene>
    <name evidence="4" type="ORF">ACMD2_09248</name>
</gene>
<feature type="region of interest" description="Disordered" evidence="3">
    <location>
        <begin position="106"/>
        <end position="125"/>
    </location>
</feature>
<protein>
    <submittedName>
        <fullName evidence="4">E3 ISG15--protein ligase HERC5</fullName>
    </submittedName>
</protein>
<dbReference type="InterPro" id="IPR009091">
    <property type="entry name" value="RCC1/BLIP-II"/>
</dbReference>
<evidence type="ECO:0000313" key="5">
    <source>
        <dbReference type="Proteomes" id="UP000092600"/>
    </source>
</evidence>
<dbReference type="Pfam" id="PF00415">
    <property type="entry name" value="RCC1"/>
    <property type="match status" value="4"/>
</dbReference>